<evidence type="ECO:0000259" key="4">
    <source>
        <dbReference type="Pfam" id="PF13439"/>
    </source>
</evidence>
<gene>
    <name evidence="5" type="ORF">SAMN06295885_1023</name>
</gene>
<protein>
    <submittedName>
        <fullName evidence="5">Glycosyltransferase involved in cell wall bisynthesis</fullName>
    </submittedName>
</protein>
<dbReference type="InterPro" id="IPR028098">
    <property type="entry name" value="Glyco_trans_4-like_N"/>
</dbReference>
<dbReference type="AlphaFoldDB" id="A0A1X7NAS4"/>
<dbReference type="Pfam" id="PF13439">
    <property type="entry name" value="Glyco_transf_4"/>
    <property type="match status" value="1"/>
</dbReference>
<evidence type="ECO:0000256" key="1">
    <source>
        <dbReference type="ARBA" id="ARBA00022676"/>
    </source>
</evidence>
<dbReference type="GO" id="GO:0009103">
    <property type="term" value="P:lipopolysaccharide biosynthetic process"/>
    <property type="evidence" value="ECO:0007669"/>
    <property type="project" value="TreeGrafter"/>
</dbReference>
<dbReference type="EMBL" id="FXBM01000001">
    <property type="protein sequence ID" value="SMH34704.1"/>
    <property type="molecule type" value="Genomic_DNA"/>
</dbReference>
<evidence type="ECO:0000313" key="6">
    <source>
        <dbReference type="Proteomes" id="UP000193711"/>
    </source>
</evidence>
<dbReference type="PANTHER" id="PTHR46401:SF2">
    <property type="entry name" value="GLYCOSYLTRANSFERASE WBBK-RELATED"/>
    <property type="match status" value="1"/>
</dbReference>
<organism evidence="5 6">
    <name type="scientific">Rathayibacter oskolensis</name>
    <dbReference type="NCBI Taxonomy" id="1891671"/>
    <lineage>
        <taxon>Bacteria</taxon>
        <taxon>Bacillati</taxon>
        <taxon>Actinomycetota</taxon>
        <taxon>Actinomycetes</taxon>
        <taxon>Micrococcales</taxon>
        <taxon>Microbacteriaceae</taxon>
        <taxon>Rathayibacter</taxon>
    </lineage>
</organism>
<dbReference type="OrthoDB" id="9801609at2"/>
<dbReference type="SUPFAM" id="SSF53756">
    <property type="entry name" value="UDP-Glycosyltransferase/glycogen phosphorylase"/>
    <property type="match status" value="1"/>
</dbReference>
<dbReference type="Pfam" id="PF00534">
    <property type="entry name" value="Glycos_transf_1"/>
    <property type="match status" value="1"/>
</dbReference>
<dbReference type="InterPro" id="IPR001296">
    <property type="entry name" value="Glyco_trans_1"/>
</dbReference>
<evidence type="ECO:0000259" key="3">
    <source>
        <dbReference type="Pfam" id="PF00534"/>
    </source>
</evidence>
<dbReference type="CDD" id="cd03809">
    <property type="entry name" value="GT4_MtfB-like"/>
    <property type="match status" value="1"/>
</dbReference>
<evidence type="ECO:0000256" key="2">
    <source>
        <dbReference type="ARBA" id="ARBA00022679"/>
    </source>
</evidence>
<dbReference type="STRING" id="1891671.SAMN06295885_1023"/>
<keyword evidence="6" id="KW-1185">Reference proteome</keyword>
<feature type="domain" description="Glycosyltransferase subfamily 4-like N-terminal" evidence="4">
    <location>
        <begin position="65"/>
        <end position="157"/>
    </location>
</feature>
<dbReference type="Gene3D" id="3.40.50.2000">
    <property type="entry name" value="Glycogen Phosphorylase B"/>
    <property type="match status" value="2"/>
</dbReference>
<dbReference type="PANTHER" id="PTHR46401">
    <property type="entry name" value="GLYCOSYLTRANSFERASE WBBK-RELATED"/>
    <property type="match status" value="1"/>
</dbReference>
<accession>A0A1X7NAS4</accession>
<dbReference type="GO" id="GO:0016757">
    <property type="term" value="F:glycosyltransferase activity"/>
    <property type="evidence" value="ECO:0007669"/>
    <property type="project" value="UniProtKB-KW"/>
</dbReference>
<feature type="domain" description="Glycosyl transferase family 1" evidence="3">
    <location>
        <begin position="178"/>
        <end position="331"/>
    </location>
</feature>
<evidence type="ECO:0000313" key="5">
    <source>
        <dbReference type="EMBL" id="SMH34704.1"/>
    </source>
</evidence>
<reference evidence="6" key="1">
    <citation type="submission" date="2017-04" db="EMBL/GenBank/DDBJ databases">
        <authorList>
            <person name="Varghese N."/>
            <person name="Submissions S."/>
        </authorList>
    </citation>
    <scope>NUCLEOTIDE SEQUENCE [LARGE SCALE GENOMIC DNA]</scope>
    <source>
        <strain evidence="6">VKM Ac-2121</strain>
    </source>
</reference>
<proteinExistence type="predicted"/>
<keyword evidence="2 5" id="KW-0808">Transferase</keyword>
<keyword evidence="1" id="KW-0328">Glycosyltransferase</keyword>
<dbReference type="RefSeq" id="WP_085475460.1">
    <property type="nucleotide sequence ID" value="NZ_FXBM01000001.1"/>
</dbReference>
<dbReference type="Proteomes" id="UP000193711">
    <property type="component" value="Unassembled WGS sequence"/>
</dbReference>
<name>A0A1X7NAS4_9MICO</name>
<sequence>MTRVLVSARVIDKQVGGNTRYARTLYDGLSEFGVDHILGRPPRIPRIPRSAVYAAYEGVFLPLRPPKDVDVVHFPADTGALLSASVPLVGTIHGLATLHVPHVRTASADRIWRYRVMRLAKVATRIITISDSSARDIASVAPEAAGKIVKILHGIDHGKFRPEEGSADAAELESLQIDGPYFLYLGNLDPRKNLVELCRAAQIVHQKTGIPLLISGAPAWDSDAIMQTITTTPGVRYLGRVSDEAMLPLLRAATAFCFPSTYEGFGFPVVEAQACGTPVVCSDRGSLAEIAGDSALIVKELDGPSIAREMLRVLDEPSLAGELRRRGIANAARFQWHESISAHAEVFKEASR</sequence>